<evidence type="ECO:0000256" key="1">
    <source>
        <dbReference type="SAM" id="MobiDB-lite"/>
    </source>
</evidence>
<name>A0AAD7E9N6_9AGAR</name>
<comment type="caution">
    <text evidence="2">The sequence shown here is derived from an EMBL/GenBank/DDBJ whole genome shotgun (WGS) entry which is preliminary data.</text>
</comment>
<evidence type="ECO:0000313" key="3">
    <source>
        <dbReference type="Proteomes" id="UP001218218"/>
    </source>
</evidence>
<feature type="region of interest" description="Disordered" evidence="1">
    <location>
        <begin position="145"/>
        <end position="280"/>
    </location>
</feature>
<feature type="region of interest" description="Disordered" evidence="1">
    <location>
        <begin position="1"/>
        <end position="45"/>
    </location>
</feature>
<reference evidence="2" key="1">
    <citation type="submission" date="2023-03" db="EMBL/GenBank/DDBJ databases">
        <title>Massive genome expansion in bonnet fungi (Mycena s.s.) driven by repeated elements and novel gene families across ecological guilds.</title>
        <authorList>
            <consortium name="Lawrence Berkeley National Laboratory"/>
            <person name="Harder C.B."/>
            <person name="Miyauchi S."/>
            <person name="Viragh M."/>
            <person name="Kuo A."/>
            <person name="Thoen E."/>
            <person name="Andreopoulos B."/>
            <person name="Lu D."/>
            <person name="Skrede I."/>
            <person name="Drula E."/>
            <person name="Henrissat B."/>
            <person name="Morin E."/>
            <person name="Kohler A."/>
            <person name="Barry K."/>
            <person name="LaButti K."/>
            <person name="Morin E."/>
            <person name="Salamov A."/>
            <person name="Lipzen A."/>
            <person name="Mereny Z."/>
            <person name="Hegedus B."/>
            <person name="Baldrian P."/>
            <person name="Stursova M."/>
            <person name="Weitz H."/>
            <person name="Taylor A."/>
            <person name="Grigoriev I.V."/>
            <person name="Nagy L.G."/>
            <person name="Martin F."/>
            <person name="Kauserud H."/>
        </authorList>
    </citation>
    <scope>NUCLEOTIDE SEQUENCE</scope>
    <source>
        <strain evidence="2">CBHHK002</strain>
    </source>
</reference>
<keyword evidence="3" id="KW-1185">Reference proteome</keyword>
<evidence type="ECO:0000313" key="2">
    <source>
        <dbReference type="EMBL" id="KAJ7305504.1"/>
    </source>
</evidence>
<accession>A0AAD7E9N6</accession>
<dbReference type="AlphaFoldDB" id="A0AAD7E9N6"/>
<proteinExistence type="predicted"/>
<gene>
    <name evidence="2" type="ORF">DFH08DRAFT_825004</name>
</gene>
<feature type="compositionally biased region" description="Acidic residues" evidence="1">
    <location>
        <begin position="249"/>
        <end position="265"/>
    </location>
</feature>
<dbReference type="Proteomes" id="UP001218218">
    <property type="component" value="Unassembled WGS sequence"/>
</dbReference>
<sequence>MSRKSKATPSSLPVRPSGKGAATVALSKDTSPEPSKPALDPSYGERLAHNHPDAQYWLPFDNTVNYRSSFSQPPLKVERFLYTVYKVTSAVKSKFPKPFVVSKTNSRPDLSFYLRLKPPPEVMQVLKVYTKGACIALNASFGIPQVDTPTLTPPYHPKDPLDDSDNTLPTFTKGKGKAASSARKHARSPSDEESEPKKHQSRRKAKPSDSDADYVVNDDDKDHDELANDAEESAEPEQAPEGPEARKDEEEEGKDEEDEEEEEEEVIKAPPKKAAKGVAGGKAKVVPATALAAPISPPFAGPPSDPKKVKAMPVEQIGHDLVIEASKLPFLNKGPPTCTNCIPRSHDCKPCITSCTNHCQRCNNGHMVCSRGRTAPELLTSFERLRPILTVSPSALNTALISLVAARRELDLQWIQLTRMSAQYDQQLQELVDIILQQNDAFNAEYVRLFYEDSSDREVLQGLLERALRHTSPEERHRDRDIDALPNFGAVKPILQQTPGLVPVAPSHPLVVPLTQEAALQVFAKPLAAVPSSNSSLVAGPSTAPLFPSPGHTLIGLAVPPSTSAEMEGVENAGS</sequence>
<dbReference type="EMBL" id="JARIHO010000096">
    <property type="protein sequence ID" value="KAJ7305504.1"/>
    <property type="molecule type" value="Genomic_DNA"/>
</dbReference>
<organism evidence="2 3">
    <name type="scientific">Mycena albidolilacea</name>
    <dbReference type="NCBI Taxonomy" id="1033008"/>
    <lineage>
        <taxon>Eukaryota</taxon>
        <taxon>Fungi</taxon>
        <taxon>Dikarya</taxon>
        <taxon>Basidiomycota</taxon>
        <taxon>Agaricomycotina</taxon>
        <taxon>Agaricomycetes</taxon>
        <taxon>Agaricomycetidae</taxon>
        <taxon>Agaricales</taxon>
        <taxon>Marasmiineae</taxon>
        <taxon>Mycenaceae</taxon>
        <taxon>Mycena</taxon>
    </lineage>
</organism>
<protein>
    <submittedName>
        <fullName evidence="2">Uncharacterized protein</fullName>
    </submittedName>
</protein>